<accession>A0A699Z1S1</accession>
<evidence type="ECO:0000313" key="3">
    <source>
        <dbReference type="Proteomes" id="UP000485058"/>
    </source>
</evidence>
<evidence type="ECO:0000259" key="1">
    <source>
        <dbReference type="PROSITE" id="PS51363"/>
    </source>
</evidence>
<dbReference type="AlphaFoldDB" id="A0A699Z1S1"/>
<dbReference type="InterPro" id="IPR003307">
    <property type="entry name" value="W2_domain"/>
</dbReference>
<feature type="non-terminal residue" evidence="2">
    <location>
        <position position="1"/>
    </location>
</feature>
<dbReference type="EMBL" id="BLLF01000558">
    <property type="protein sequence ID" value="GFH12959.1"/>
    <property type="molecule type" value="Genomic_DNA"/>
</dbReference>
<dbReference type="SUPFAM" id="SSF48371">
    <property type="entry name" value="ARM repeat"/>
    <property type="match status" value="1"/>
</dbReference>
<reference evidence="2 3" key="1">
    <citation type="submission" date="2020-02" db="EMBL/GenBank/DDBJ databases">
        <title>Draft genome sequence of Haematococcus lacustris strain NIES-144.</title>
        <authorList>
            <person name="Morimoto D."/>
            <person name="Nakagawa S."/>
            <person name="Yoshida T."/>
            <person name="Sawayama S."/>
        </authorList>
    </citation>
    <scope>NUCLEOTIDE SEQUENCE [LARGE SCALE GENOMIC DNA]</scope>
    <source>
        <strain evidence="2 3">NIES-144</strain>
    </source>
</reference>
<dbReference type="Gene3D" id="1.25.40.180">
    <property type="match status" value="1"/>
</dbReference>
<dbReference type="Proteomes" id="UP000485058">
    <property type="component" value="Unassembled WGS sequence"/>
</dbReference>
<protein>
    <submittedName>
        <fullName evidence="2">Trimeric LpxA-like enzyme isoform 5</fullName>
    </submittedName>
</protein>
<organism evidence="2 3">
    <name type="scientific">Haematococcus lacustris</name>
    <name type="common">Green alga</name>
    <name type="synonym">Haematococcus pluvialis</name>
    <dbReference type="NCBI Taxonomy" id="44745"/>
    <lineage>
        <taxon>Eukaryota</taxon>
        <taxon>Viridiplantae</taxon>
        <taxon>Chlorophyta</taxon>
        <taxon>core chlorophytes</taxon>
        <taxon>Chlorophyceae</taxon>
        <taxon>CS clade</taxon>
        <taxon>Chlamydomonadales</taxon>
        <taxon>Haematococcaceae</taxon>
        <taxon>Haematococcus</taxon>
    </lineage>
</organism>
<feature type="domain" description="W2" evidence="1">
    <location>
        <begin position="1"/>
        <end position="52"/>
    </location>
</feature>
<comment type="caution">
    <text evidence="2">The sequence shown here is derived from an EMBL/GenBank/DDBJ whole genome shotgun (WGS) entry which is preliminary data.</text>
</comment>
<sequence length="52" mass="5994">VLKLLYDKDILAEEAMLAWADEKENGDEEDKTYVLKHCPNCDVKKEKGGLFH</sequence>
<proteinExistence type="predicted"/>
<name>A0A699Z1S1_HAELA</name>
<dbReference type="PROSITE" id="PS51363">
    <property type="entry name" value="W2"/>
    <property type="match status" value="1"/>
</dbReference>
<dbReference type="InterPro" id="IPR016024">
    <property type="entry name" value="ARM-type_fold"/>
</dbReference>
<keyword evidence="3" id="KW-1185">Reference proteome</keyword>
<evidence type="ECO:0000313" key="2">
    <source>
        <dbReference type="EMBL" id="GFH12959.1"/>
    </source>
</evidence>
<dbReference type="Pfam" id="PF02020">
    <property type="entry name" value="W2"/>
    <property type="match status" value="1"/>
</dbReference>
<gene>
    <name evidence="2" type="ORF">HaLaN_08746</name>
</gene>